<evidence type="ECO:0000313" key="2">
    <source>
        <dbReference type="EMBL" id="KFB08004.1"/>
    </source>
</evidence>
<accession>A0A084U4W8</accession>
<dbReference type="InterPro" id="IPR003615">
    <property type="entry name" value="HNH_nuc"/>
</dbReference>
<gene>
    <name evidence="2" type="ORF">P271_871</name>
</gene>
<proteinExistence type="predicted"/>
<comment type="caution">
    <text evidence="2">The sequence shown here is derived from an EMBL/GenBank/DDBJ whole genome shotgun (WGS) entry which is preliminary data.</text>
</comment>
<dbReference type="GO" id="GO:0004519">
    <property type="term" value="F:endonuclease activity"/>
    <property type="evidence" value="ECO:0007669"/>
    <property type="project" value="UniProtKB-KW"/>
</dbReference>
<evidence type="ECO:0000313" key="3">
    <source>
        <dbReference type="Proteomes" id="UP000028523"/>
    </source>
</evidence>
<organism evidence="2 3">
    <name type="scientific">Malacoplasma iowae DK-CPA</name>
    <dbReference type="NCBI Taxonomy" id="1394179"/>
    <lineage>
        <taxon>Bacteria</taxon>
        <taxon>Bacillati</taxon>
        <taxon>Mycoplasmatota</taxon>
        <taxon>Mycoplasmoidales</taxon>
        <taxon>Mycoplasmoidaceae</taxon>
        <taxon>Malacoplasma</taxon>
    </lineage>
</organism>
<keyword evidence="2" id="KW-0255">Endonuclease</keyword>
<evidence type="ECO:0000259" key="1">
    <source>
        <dbReference type="Pfam" id="PF13391"/>
    </source>
</evidence>
<keyword evidence="3" id="KW-1185">Reference proteome</keyword>
<dbReference type="AlphaFoldDB" id="A0A084U4W8"/>
<sequence>MINNELSRSNIEYTFFIKNEKINVVKMKLKKIFAICLFLFLYSIFDYDNLSRFYKFLNEQNQIEKMNSAELIKFLDNNFNSNSNSWKIINKLFNYMSFKLWITNFNMFENKQNFSINKINQMVREVMFYKKKFNYIKFINHLHKSNNGYYSDTNKINEKNSDMSDILDYCWANDIDEYDELFFGNCIIKDKINLIKDVFNERKKFKNNLINTSKKLFGKAKCWANGCDIDVIEMLVGSHIKSVSEILSSNTSDNFKSFEIIDENNGLLLCKNHDSLFDKHLISITDKNNLLFNDKLKKYINDGSIIGLRLSNTIYDILLNEKRKFYLSNHRKNFDLKKSNEKK</sequence>
<name>A0A084U4W8_MALIO</name>
<dbReference type="Pfam" id="PF13391">
    <property type="entry name" value="HNH_2"/>
    <property type="match status" value="1"/>
</dbReference>
<feature type="domain" description="HNH nuclease" evidence="1">
    <location>
        <begin position="233"/>
        <end position="284"/>
    </location>
</feature>
<reference evidence="2 3" key="1">
    <citation type="journal article" date="2014" name="PLoS ONE">
        <title>Reduction of Hydrogen Peroxide Accumulation and Toxicity by a Catalase from Mycoplasma iowae.</title>
        <authorList>
            <person name="Pritchard R.E."/>
            <person name="Prassinos A.J."/>
            <person name="Osborne J.D."/>
            <person name="Raviv Z."/>
            <person name="Balish M.F."/>
        </authorList>
    </citation>
    <scope>NUCLEOTIDE SEQUENCE [LARGE SCALE GENOMIC DNA]</scope>
    <source>
        <strain evidence="2 3">DK-CPA</strain>
    </source>
</reference>
<keyword evidence="2" id="KW-0540">Nuclease</keyword>
<dbReference type="Proteomes" id="UP000028523">
    <property type="component" value="Unassembled WGS sequence"/>
</dbReference>
<dbReference type="EMBL" id="AWQU01000024">
    <property type="protein sequence ID" value="KFB08004.1"/>
    <property type="molecule type" value="Genomic_DNA"/>
</dbReference>
<protein>
    <submittedName>
        <fullName evidence="2">Putative restriction endonuclease, HNHc superfamily</fullName>
    </submittedName>
</protein>
<keyword evidence="2" id="KW-0378">Hydrolase</keyword>